<dbReference type="PANTHER" id="PTHR12714">
    <property type="entry name" value="PROTEIN-S ISOPRENYLCYSTEINE O-METHYLTRANSFERASE"/>
    <property type="match status" value="1"/>
</dbReference>
<feature type="transmembrane region" description="Helical" evidence="5">
    <location>
        <begin position="146"/>
        <end position="167"/>
    </location>
</feature>
<keyword evidence="5" id="KW-0489">Methyltransferase</keyword>
<dbReference type="AlphaFoldDB" id="R7SFF4"/>
<evidence type="ECO:0000256" key="4">
    <source>
        <dbReference type="ARBA" id="ARBA00023136"/>
    </source>
</evidence>
<dbReference type="EC" id="2.1.1.100" evidence="5"/>
<accession>R7SFF4</accession>
<organism evidence="8 9">
    <name type="scientific">Coniophora puteana (strain RWD-64-598)</name>
    <name type="common">Brown rot fungus</name>
    <dbReference type="NCBI Taxonomy" id="741705"/>
    <lineage>
        <taxon>Eukaryota</taxon>
        <taxon>Fungi</taxon>
        <taxon>Dikarya</taxon>
        <taxon>Basidiomycota</taxon>
        <taxon>Agaricomycotina</taxon>
        <taxon>Agaricomycetes</taxon>
        <taxon>Agaricomycetidae</taxon>
        <taxon>Boletales</taxon>
        <taxon>Coniophorineae</taxon>
        <taxon>Coniophoraceae</taxon>
        <taxon>Coniophora</taxon>
    </lineage>
</organism>
<dbReference type="RefSeq" id="XP_007775211.1">
    <property type="nucleotide sequence ID" value="XM_007777021.1"/>
</dbReference>
<dbReference type="PANTHER" id="PTHR12714:SF9">
    <property type="entry name" value="PROTEIN-S-ISOPRENYLCYSTEINE O-METHYLTRANSFERASE"/>
    <property type="match status" value="1"/>
</dbReference>
<keyword evidence="3 5" id="KW-1133">Transmembrane helix</keyword>
<sequence length="422" mass="46594">MSAFKVSIVFAMVATMYAALKPPHVVPKTADRPKVTWIETWSHNLLYFLVQWIWILPALLDLSAECTTLNMLAPPSLSASCEIAPYIPHTRTEYLLAGMGVVLAGVSIRKWCYRTMGCMFTFEFAIQRDHTLITDGPYAWVRHPSYTGGIVLLAGCCIAYGPWAWTVEKTGRLVWISIGLSTLWIVFSLLAVGVMISRCRVEDEGLRKKFGVQWDRQTSGRLGNPPGGRITLSSSTEVARPVDRRRASILATASSMTMVVDSAAMDCDATMSCVDTAEPFKFVTPSKSKRPRSPASASPSSNSFGRPHVRQKTSTILARFSTIALSDDLSDADHAALDKDVLQLQLSLPLDLEGAATLLTWIVHYSAGKLDHRYVYLPLARDLVSANHDLKEALETAWATKSFKTIRNLPMLRSSDAPIRPS</sequence>
<dbReference type="InterPro" id="IPR007269">
    <property type="entry name" value="ICMT_MeTrfase"/>
</dbReference>
<keyword evidence="9" id="KW-1185">Reference proteome</keyword>
<dbReference type="GO" id="GO:0005789">
    <property type="term" value="C:endoplasmic reticulum membrane"/>
    <property type="evidence" value="ECO:0007669"/>
    <property type="project" value="UniProtKB-SubCell"/>
</dbReference>
<name>R7SFF4_CONPW</name>
<dbReference type="EMBL" id="JH711591">
    <property type="protein sequence ID" value="EIW74605.1"/>
    <property type="molecule type" value="Genomic_DNA"/>
</dbReference>
<comment type="subcellular location">
    <subcellularLocation>
        <location evidence="5">Endoplasmic reticulum membrane</location>
        <topology evidence="5">Multi-pass membrane protein</topology>
    </subcellularLocation>
    <subcellularLocation>
        <location evidence="1">Membrane</location>
        <topology evidence="1">Multi-pass membrane protein</topology>
    </subcellularLocation>
</comment>
<feature type="signal peptide" evidence="7">
    <location>
        <begin position="1"/>
        <end position="18"/>
    </location>
</feature>
<keyword evidence="2 5" id="KW-0812">Transmembrane</keyword>
<dbReference type="OrthoDB" id="422086at2759"/>
<dbReference type="Gene3D" id="1.20.120.1630">
    <property type="match status" value="1"/>
</dbReference>
<evidence type="ECO:0000313" key="8">
    <source>
        <dbReference type="EMBL" id="EIW74605.1"/>
    </source>
</evidence>
<comment type="catalytic activity">
    <reaction evidence="5">
        <text>[protein]-C-terminal S-[(2E,6E)-farnesyl]-L-cysteine + S-adenosyl-L-methionine = [protein]-C-terminal S-[(2E,6E)-farnesyl]-L-cysteine methyl ester + S-adenosyl-L-homocysteine</text>
        <dbReference type="Rhea" id="RHEA:21672"/>
        <dbReference type="Rhea" id="RHEA-COMP:12125"/>
        <dbReference type="Rhea" id="RHEA-COMP:12126"/>
        <dbReference type="ChEBI" id="CHEBI:57856"/>
        <dbReference type="ChEBI" id="CHEBI:59789"/>
        <dbReference type="ChEBI" id="CHEBI:90510"/>
        <dbReference type="ChEBI" id="CHEBI:90511"/>
        <dbReference type="EC" id="2.1.1.100"/>
    </reaction>
</comment>
<evidence type="ECO:0000256" key="2">
    <source>
        <dbReference type="ARBA" id="ARBA00022692"/>
    </source>
</evidence>
<proteinExistence type="inferred from homology"/>
<dbReference type="Proteomes" id="UP000053558">
    <property type="component" value="Unassembled WGS sequence"/>
</dbReference>
<feature type="region of interest" description="Disordered" evidence="6">
    <location>
        <begin position="217"/>
        <end position="236"/>
    </location>
</feature>
<dbReference type="GO" id="GO:0004671">
    <property type="term" value="F:protein C-terminal S-isoprenylcysteine carboxyl O-methyltransferase activity"/>
    <property type="evidence" value="ECO:0007669"/>
    <property type="project" value="UniProtKB-EC"/>
</dbReference>
<evidence type="ECO:0000313" key="9">
    <source>
        <dbReference type="Proteomes" id="UP000053558"/>
    </source>
</evidence>
<gene>
    <name evidence="8" type="ORF">CONPUDRAFT_147628</name>
</gene>
<protein>
    <recommendedName>
        <fullName evidence="5">Protein-S-isoprenylcysteine O-methyltransferase</fullName>
        <ecNumber evidence="5">2.1.1.100</ecNumber>
    </recommendedName>
</protein>
<dbReference type="GeneID" id="19202350"/>
<dbReference type="Pfam" id="PF04140">
    <property type="entry name" value="ICMT"/>
    <property type="match status" value="1"/>
</dbReference>
<keyword evidence="5" id="KW-0949">S-adenosyl-L-methionine</keyword>
<keyword evidence="7" id="KW-0732">Signal</keyword>
<evidence type="ECO:0000256" key="1">
    <source>
        <dbReference type="ARBA" id="ARBA00004141"/>
    </source>
</evidence>
<dbReference type="KEGG" id="cput:CONPUDRAFT_147628"/>
<evidence type="ECO:0000256" key="3">
    <source>
        <dbReference type="ARBA" id="ARBA00022989"/>
    </source>
</evidence>
<keyword evidence="4 5" id="KW-0472">Membrane</keyword>
<evidence type="ECO:0000256" key="6">
    <source>
        <dbReference type="SAM" id="MobiDB-lite"/>
    </source>
</evidence>
<reference evidence="9" key="1">
    <citation type="journal article" date="2012" name="Science">
        <title>The Paleozoic origin of enzymatic lignin decomposition reconstructed from 31 fungal genomes.</title>
        <authorList>
            <person name="Floudas D."/>
            <person name="Binder M."/>
            <person name="Riley R."/>
            <person name="Barry K."/>
            <person name="Blanchette R.A."/>
            <person name="Henrissat B."/>
            <person name="Martinez A.T."/>
            <person name="Otillar R."/>
            <person name="Spatafora J.W."/>
            <person name="Yadav J.S."/>
            <person name="Aerts A."/>
            <person name="Benoit I."/>
            <person name="Boyd A."/>
            <person name="Carlson A."/>
            <person name="Copeland A."/>
            <person name="Coutinho P.M."/>
            <person name="de Vries R.P."/>
            <person name="Ferreira P."/>
            <person name="Findley K."/>
            <person name="Foster B."/>
            <person name="Gaskell J."/>
            <person name="Glotzer D."/>
            <person name="Gorecki P."/>
            <person name="Heitman J."/>
            <person name="Hesse C."/>
            <person name="Hori C."/>
            <person name="Igarashi K."/>
            <person name="Jurgens J.A."/>
            <person name="Kallen N."/>
            <person name="Kersten P."/>
            <person name="Kohler A."/>
            <person name="Kuees U."/>
            <person name="Kumar T.K.A."/>
            <person name="Kuo A."/>
            <person name="LaButti K."/>
            <person name="Larrondo L.F."/>
            <person name="Lindquist E."/>
            <person name="Ling A."/>
            <person name="Lombard V."/>
            <person name="Lucas S."/>
            <person name="Lundell T."/>
            <person name="Martin R."/>
            <person name="McLaughlin D.J."/>
            <person name="Morgenstern I."/>
            <person name="Morin E."/>
            <person name="Murat C."/>
            <person name="Nagy L.G."/>
            <person name="Nolan M."/>
            <person name="Ohm R.A."/>
            <person name="Patyshakuliyeva A."/>
            <person name="Rokas A."/>
            <person name="Ruiz-Duenas F.J."/>
            <person name="Sabat G."/>
            <person name="Salamov A."/>
            <person name="Samejima M."/>
            <person name="Schmutz J."/>
            <person name="Slot J.C."/>
            <person name="St John F."/>
            <person name="Stenlid J."/>
            <person name="Sun H."/>
            <person name="Sun S."/>
            <person name="Syed K."/>
            <person name="Tsang A."/>
            <person name="Wiebenga A."/>
            <person name="Young D."/>
            <person name="Pisabarro A."/>
            <person name="Eastwood D.C."/>
            <person name="Martin F."/>
            <person name="Cullen D."/>
            <person name="Grigoriev I.V."/>
            <person name="Hibbett D.S."/>
        </authorList>
    </citation>
    <scope>NUCLEOTIDE SEQUENCE [LARGE SCALE GENOMIC DNA]</scope>
    <source>
        <strain evidence="9">RWD-64-598 SS2</strain>
    </source>
</reference>
<comment type="similarity">
    <text evidence="5">Belongs to the class VI-like SAM-binding methyltransferase superfamily. Isoprenylcysteine carboxyl methyltransferase family.</text>
</comment>
<evidence type="ECO:0000256" key="7">
    <source>
        <dbReference type="SAM" id="SignalP"/>
    </source>
</evidence>
<keyword evidence="5" id="KW-0808">Transferase</keyword>
<dbReference type="GO" id="GO:0032259">
    <property type="term" value="P:methylation"/>
    <property type="evidence" value="ECO:0007669"/>
    <property type="project" value="UniProtKB-KW"/>
</dbReference>
<feature type="chain" id="PRO_5004444101" description="Protein-S-isoprenylcysteine O-methyltransferase" evidence="7">
    <location>
        <begin position="19"/>
        <end position="422"/>
    </location>
</feature>
<comment type="caution">
    <text evidence="5">Lacks conserved residue(s) required for the propagation of feature annotation.</text>
</comment>
<keyword evidence="5" id="KW-0256">Endoplasmic reticulum</keyword>
<evidence type="ECO:0000256" key="5">
    <source>
        <dbReference type="RuleBase" id="RU362022"/>
    </source>
</evidence>
<feature type="transmembrane region" description="Helical" evidence="5">
    <location>
        <begin position="173"/>
        <end position="197"/>
    </location>
</feature>
<feature type="region of interest" description="Disordered" evidence="6">
    <location>
        <begin position="283"/>
        <end position="309"/>
    </location>
</feature>